<dbReference type="AlphaFoldDB" id="A0A8C7JKX8"/>
<feature type="compositionally biased region" description="Polar residues" evidence="1">
    <location>
        <begin position="375"/>
        <end position="415"/>
    </location>
</feature>
<feature type="compositionally biased region" description="Polar residues" evidence="1">
    <location>
        <begin position="281"/>
        <end position="299"/>
    </location>
</feature>
<feature type="compositionally biased region" description="Low complexity" evidence="1">
    <location>
        <begin position="318"/>
        <end position="328"/>
    </location>
</feature>
<dbReference type="Proteomes" id="UP000694557">
    <property type="component" value="Unassembled WGS sequence"/>
</dbReference>
<feature type="compositionally biased region" description="Basic and acidic residues" evidence="1">
    <location>
        <begin position="79"/>
        <end position="122"/>
    </location>
</feature>
<protein>
    <submittedName>
        <fullName evidence="2">Uncharacterized protein</fullName>
    </submittedName>
</protein>
<reference evidence="2" key="1">
    <citation type="submission" date="2025-08" db="UniProtKB">
        <authorList>
            <consortium name="Ensembl"/>
        </authorList>
    </citation>
    <scope>IDENTIFICATION</scope>
</reference>
<dbReference type="GeneTree" id="ENSGT00970000194185"/>
<evidence type="ECO:0000313" key="2">
    <source>
        <dbReference type="Ensembl" id="ENSOKIP00005089822.1"/>
    </source>
</evidence>
<feature type="region of interest" description="Disordered" evidence="1">
    <location>
        <begin position="60"/>
        <end position="420"/>
    </location>
</feature>
<reference evidence="2" key="2">
    <citation type="submission" date="2025-09" db="UniProtKB">
        <authorList>
            <consortium name="Ensembl"/>
        </authorList>
    </citation>
    <scope>IDENTIFICATION</scope>
</reference>
<keyword evidence="3" id="KW-1185">Reference proteome</keyword>
<dbReference type="PANTHER" id="PTHR33480:SF5">
    <property type="entry name" value="SI:DKEY-51D8.9"/>
    <property type="match status" value="1"/>
</dbReference>
<feature type="compositionally biased region" description="Low complexity" evidence="1">
    <location>
        <begin position="257"/>
        <end position="269"/>
    </location>
</feature>
<name>A0A8C7JKX8_ONCKI</name>
<accession>A0A8C7JKX8</accession>
<feature type="compositionally biased region" description="Polar residues" evidence="1">
    <location>
        <begin position="329"/>
        <end position="346"/>
    </location>
</feature>
<feature type="compositionally biased region" description="Polar residues" evidence="1">
    <location>
        <begin position="307"/>
        <end position="317"/>
    </location>
</feature>
<feature type="compositionally biased region" description="Low complexity" evidence="1">
    <location>
        <begin position="347"/>
        <end position="359"/>
    </location>
</feature>
<feature type="compositionally biased region" description="Basic and acidic residues" evidence="1">
    <location>
        <begin position="145"/>
        <end position="154"/>
    </location>
</feature>
<feature type="compositionally biased region" description="Basic and acidic residues" evidence="1">
    <location>
        <begin position="219"/>
        <end position="246"/>
    </location>
</feature>
<evidence type="ECO:0000313" key="3">
    <source>
        <dbReference type="Proteomes" id="UP000694557"/>
    </source>
</evidence>
<proteinExistence type="predicted"/>
<dbReference type="Ensembl" id="ENSOKIT00005096011.1">
    <property type="protein sequence ID" value="ENSOKIP00005089822.1"/>
    <property type="gene ID" value="ENSOKIG00005039174.1"/>
</dbReference>
<organism evidence="2 3">
    <name type="scientific">Oncorhynchus kisutch</name>
    <name type="common">Coho salmon</name>
    <name type="synonym">Salmo kisutch</name>
    <dbReference type="NCBI Taxonomy" id="8019"/>
    <lineage>
        <taxon>Eukaryota</taxon>
        <taxon>Metazoa</taxon>
        <taxon>Chordata</taxon>
        <taxon>Craniata</taxon>
        <taxon>Vertebrata</taxon>
        <taxon>Euteleostomi</taxon>
        <taxon>Actinopterygii</taxon>
        <taxon>Neopterygii</taxon>
        <taxon>Teleostei</taxon>
        <taxon>Protacanthopterygii</taxon>
        <taxon>Salmoniformes</taxon>
        <taxon>Salmonidae</taxon>
        <taxon>Salmoninae</taxon>
        <taxon>Oncorhynchus</taxon>
    </lineage>
</organism>
<gene>
    <name evidence="2" type="primary">LOC109884846</name>
</gene>
<sequence length="745" mass="83274">MELNTFLTQRLTAAAVEISAVFEKKCVEYRVEISRSKEENKRLQRLLDLVFHPEIKLRRADSQQLSLPASEEEVPPEQQHCEQESSPRQEDPEHTQIKEEQEELRTSQKEDHPQGLKPDTKDILIPACVKSHYEQDPPLPSHLDQTLENRERDSLPTNKTEQIKTEPDGEDYSISEPTRDSQLQLLPQVGNIEERVDGMERPIPPPFSPDSQQPSLPVSKEEVPPEQQERSPRLGLEEPESTKQEELWTNQEEQQLESDSSVSEPTSDSQLLSAVNPDCSAAQSENRVSEPTSDSQLLSAVNPDCSAAQSENGKVHQSPSTSSEQDSSNVESNEASSFSTWSEENISVTDSNSSDSSSCTKEDSETQRPAKRTCHSSGVVNEPSDLSNLCDENTPGTEISPSDGNKDMNIQTDSGAHNPAKRICQRVHDVAVARRGSGEMGSCSRPKVPGSTRCYTHCLHCQGLYIRKSLRKHVRYCPLNPKAEKPKPGPKMRIQSAMAFKMRPQPDYVSTGLWKIVCGMNSGRVSFVVRNDKCILLMGEELYNKLQPDDRRNKYIQQRMREVARLLITARTCTPLMCFEDLVIPSNLPHVITAVRAVAGYNEENKTYDRPTLAVQMGYNLMNIGNAVESCALTSGRHKVAESAGKFKGFKWNEVVLAGALSTLSEPQNKCSQPARLTGAQPSQRNTVRLKRIVDEGAAVEKHIMSFIKSGQVPEKRDCLKCLQSEPVALKSRNWSGIKFYATRI</sequence>
<evidence type="ECO:0000256" key="1">
    <source>
        <dbReference type="SAM" id="MobiDB-lite"/>
    </source>
</evidence>
<dbReference type="PANTHER" id="PTHR33480">
    <property type="entry name" value="SET DOMAIN-CONTAINING PROTEIN-RELATED"/>
    <property type="match status" value="1"/>
</dbReference>